<reference evidence="1" key="1">
    <citation type="journal article" date="2016" name="Proc. Natl. Acad. Sci. U.S.A.">
        <title>Lipid metabolic changes in an early divergent fungus govern the establishment of a mutualistic symbiosis with endobacteria.</title>
        <authorList>
            <person name="Lastovetsky O.A."/>
            <person name="Gaspar M.L."/>
            <person name="Mondo S.J."/>
            <person name="LaButti K.M."/>
            <person name="Sandor L."/>
            <person name="Grigoriev I.V."/>
            <person name="Henry S.A."/>
            <person name="Pawlowska T.E."/>
        </authorList>
    </citation>
    <scope>NUCLEOTIDE SEQUENCE [LARGE SCALE GENOMIC DNA]</scope>
    <source>
        <strain evidence="1">ATCC 52814</strain>
    </source>
</reference>
<proteinExistence type="predicted"/>
<sequence length="92" mass="10532">YQLFFTITDTLIHCLYLPPSLDNQTVLEILSSLPSTTPNTRQTIICDNFNAKLGFYTRDRSINLFVMLYTAGLKKTVLLYGIGDWLLANLHF</sequence>
<name>A0A1X0R0D3_RHIZD</name>
<gene>
    <name evidence="1" type="ORF">BCV72DRAFT_209308</name>
</gene>
<dbReference type="Proteomes" id="UP000242414">
    <property type="component" value="Unassembled WGS sequence"/>
</dbReference>
<evidence type="ECO:0008006" key="2">
    <source>
        <dbReference type="Google" id="ProtNLM"/>
    </source>
</evidence>
<evidence type="ECO:0000313" key="1">
    <source>
        <dbReference type="EMBL" id="ORE05472.1"/>
    </source>
</evidence>
<dbReference type="VEuPathDB" id="FungiDB:BCV72DRAFT_209308"/>
<dbReference type="EMBL" id="KV921944">
    <property type="protein sequence ID" value="ORE05472.1"/>
    <property type="molecule type" value="Genomic_DNA"/>
</dbReference>
<feature type="non-terminal residue" evidence="1">
    <location>
        <position position="1"/>
    </location>
</feature>
<accession>A0A1X0R0D3</accession>
<dbReference type="OrthoDB" id="2207231at2759"/>
<dbReference type="AlphaFoldDB" id="A0A1X0R0D3"/>
<protein>
    <recommendedName>
        <fullName evidence="2">Endonuclease/exonuclease/phosphatase domain-containing protein</fullName>
    </recommendedName>
</protein>
<organism evidence="1">
    <name type="scientific">Rhizopus microsporus var. microsporus</name>
    <dbReference type="NCBI Taxonomy" id="86635"/>
    <lineage>
        <taxon>Eukaryota</taxon>
        <taxon>Fungi</taxon>
        <taxon>Fungi incertae sedis</taxon>
        <taxon>Mucoromycota</taxon>
        <taxon>Mucoromycotina</taxon>
        <taxon>Mucoromycetes</taxon>
        <taxon>Mucorales</taxon>
        <taxon>Mucorineae</taxon>
        <taxon>Rhizopodaceae</taxon>
        <taxon>Rhizopus</taxon>
    </lineage>
</organism>